<feature type="domain" description="Amidohydrolase-related" evidence="1">
    <location>
        <begin position="51"/>
        <end position="371"/>
    </location>
</feature>
<sequence>MRSLILKGGEIYDPLTKERREGGLGLRDGRIVPVESLAGEETDVIDVGGCTVVPGFIDYHIHLYTGCDGGVAPDTISLPSGVTTAVDGGTCGVSTFEMFKRNNIDPSITRVLSYLHVSSSGLSTAVFPENADPDCFEREKITALFRKYPYILKALKIRMSRNIIEPAGLTREPLEKAIGIAEEVGCPVVVHVSDPVIPQEEIAAMLRPGDVFCHMYQGMGDTIIDSRGHVKPEIRRARERGVVFDASNGRSNFSFQVARPAVGEGFLPDIISSDISPVTFYKQPAVSLPRLMSKYLAFGLPLEQVIDMVTINPARQLGDEELGTLRDGSIADVAIVRVVEKPMQFYDLNHAFISGDRLLVPQMTIKGGEIVYCSPGFN</sequence>
<organism evidence="2 3">
    <name type="scientific">[Clostridium] clostridioforme 90A8</name>
    <dbReference type="NCBI Taxonomy" id="999408"/>
    <lineage>
        <taxon>Bacteria</taxon>
        <taxon>Bacillati</taxon>
        <taxon>Bacillota</taxon>
        <taxon>Clostridia</taxon>
        <taxon>Lachnospirales</taxon>
        <taxon>Lachnospiraceae</taxon>
        <taxon>Enterocloster</taxon>
    </lineage>
</organism>
<dbReference type="EMBL" id="AGYR01000047">
    <property type="protein sequence ID" value="ENZ10317.1"/>
    <property type="molecule type" value="Genomic_DNA"/>
</dbReference>
<dbReference type="InterPro" id="IPR006680">
    <property type="entry name" value="Amidohydro-rel"/>
</dbReference>
<dbReference type="GO" id="GO:0019213">
    <property type="term" value="F:deacetylase activity"/>
    <property type="evidence" value="ECO:0007669"/>
    <property type="project" value="InterPro"/>
</dbReference>
<dbReference type="SUPFAM" id="SSF51556">
    <property type="entry name" value="Metallo-dependent hydrolases"/>
    <property type="match status" value="1"/>
</dbReference>
<dbReference type="InterPro" id="IPR011059">
    <property type="entry name" value="Metal-dep_hydrolase_composite"/>
</dbReference>
<dbReference type="InterPro" id="IPR020043">
    <property type="entry name" value="Deacetylase_Atu3266-like"/>
</dbReference>
<dbReference type="Gene3D" id="2.30.40.10">
    <property type="entry name" value="Urease, subunit C, domain 1"/>
    <property type="match status" value="1"/>
</dbReference>
<dbReference type="PANTHER" id="PTHR42717:SF1">
    <property type="entry name" value="IMIDAZOLONEPROPIONASE AND RELATED AMIDOHYDROLASES"/>
    <property type="match status" value="1"/>
</dbReference>
<dbReference type="Gene3D" id="3.20.20.140">
    <property type="entry name" value="Metal-dependent hydrolases"/>
    <property type="match status" value="1"/>
</dbReference>
<dbReference type="PANTHER" id="PTHR42717">
    <property type="entry name" value="DIHYDROOROTASE-RELATED"/>
    <property type="match status" value="1"/>
</dbReference>
<proteinExistence type="predicted"/>
<dbReference type="Proteomes" id="UP000013085">
    <property type="component" value="Unassembled WGS sequence"/>
</dbReference>
<reference evidence="2 3" key="1">
    <citation type="submission" date="2013-01" db="EMBL/GenBank/DDBJ databases">
        <title>The Genome Sequence of Clostridium clostridioforme 90A8.</title>
        <authorList>
            <consortium name="The Broad Institute Genome Sequencing Platform"/>
            <person name="Earl A."/>
            <person name="Ward D."/>
            <person name="Feldgarden M."/>
            <person name="Gevers D."/>
            <person name="Courvalin P."/>
            <person name="Lambert T."/>
            <person name="Walker B."/>
            <person name="Young S.K."/>
            <person name="Zeng Q."/>
            <person name="Gargeya S."/>
            <person name="Fitzgerald M."/>
            <person name="Haas B."/>
            <person name="Abouelleil A."/>
            <person name="Alvarado L."/>
            <person name="Arachchi H.M."/>
            <person name="Berlin A.M."/>
            <person name="Chapman S.B."/>
            <person name="Dewar J."/>
            <person name="Goldberg J."/>
            <person name="Griggs A."/>
            <person name="Gujja S."/>
            <person name="Hansen M."/>
            <person name="Howarth C."/>
            <person name="Imamovic A."/>
            <person name="Larimer J."/>
            <person name="McCowan C."/>
            <person name="Murphy C."/>
            <person name="Neiman D."/>
            <person name="Pearson M."/>
            <person name="Priest M."/>
            <person name="Roberts A."/>
            <person name="Saif S."/>
            <person name="Shea T."/>
            <person name="Sisk P."/>
            <person name="Sykes S."/>
            <person name="Wortman J."/>
            <person name="Nusbaum C."/>
            <person name="Birren B."/>
        </authorList>
    </citation>
    <scope>NUCLEOTIDE SEQUENCE [LARGE SCALE GENOMIC DNA]</scope>
    <source>
        <strain evidence="2 3">90A8</strain>
    </source>
</reference>
<comment type="caution">
    <text evidence="2">The sequence shown here is derived from an EMBL/GenBank/DDBJ whole genome shotgun (WGS) entry which is preliminary data.</text>
</comment>
<evidence type="ECO:0000259" key="1">
    <source>
        <dbReference type="Pfam" id="PF01979"/>
    </source>
</evidence>
<gene>
    <name evidence="2" type="ORF">HMPREF1090_04298</name>
</gene>
<dbReference type="SUPFAM" id="SSF51338">
    <property type="entry name" value="Composite domain of metallo-dependent hydrolases"/>
    <property type="match status" value="1"/>
</dbReference>
<dbReference type="HOGENOM" id="CLU_036699_0_0_9"/>
<accession>A0A0E2H6F6</accession>
<dbReference type="RefSeq" id="WP_002594075.1">
    <property type="nucleotide sequence ID" value="NZ_KB850983.1"/>
</dbReference>
<name>A0A0E2H6F6_9FIRM</name>
<dbReference type="PATRIC" id="fig|999408.3.peg.4615"/>
<dbReference type="InterPro" id="IPR032466">
    <property type="entry name" value="Metal_Hydrolase"/>
</dbReference>
<evidence type="ECO:0000313" key="3">
    <source>
        <dbReference type="Proteomes" id="UP000013085"/>
    </source>
</evidence>
<protein>
    <recommendedName>
        <fullName evidence="1">Amidohydrolase-related domain-containing protein</fullName>
    </recommendedName>
</protein>
<dbReference type="GO" id="GO:0016810">
    <property type="term" value="F:hydrolase activity, acting on carbon-nitrogen (but not peptide) bonds"/>
    <property type="evidence" value="ECO:0007669"/>
    <property type="project" value="InterPro"/>
</dbReference>
<dbReference type="AlphaFoldDB" id="A0A0E2H6F6"/>
<evidence type="ECO:0000313" key="2">
    <source>
        <dbReference type="EMBL" id="ENZ10317.1"/>
    </source>
</evidence>
<dbReference type="Pfam" id="PF01979">
    <property type="entry name" value="Amidohydro_1"/>
    <property type="match status" value="1"/>
</dbReference>